<feature type="chain" id="PRO_5046942915" description="Secreted protein" evidence="1">
    <location>
        <begin position="20"/>
        <end position="114"/>
    </location>
</feature>
<name>A0ABU0L902_XANAG</name>
<organism evidence="2 3">
    <name type="scientific">Xanthobacter agilis</name>
    <dbReference type="NCBI Taxonomy" id="47492"/>
    <lineage>
        <taxon>Bacteria</taxon>
        <taxon>Pseudomonadati</taxon>
        <taxon>Pseudomonadota</taxon>
        <taxon>Alphaproteobacteria</taxon>
        <taxon>Hyphomicrobiales</taxon>
        <taxon>Xanthobacteraceae</taxon>
        <taxon>Xanthobacter</taxon>
    </lineage>
</organism>
<keyword evidence="1" id="KW-0732">Signal</keyword>
<evidence type="ECO:0000256" key="1">
    <source>
        <dbReference type="SAM" id="SignalP"/>
    </source>
</evidence>
<feature type="signal peptide" evidence="1">
    <location>
        <begin position="1"/>
        <end position="19"/>
    </location>
</feature>
<evidence type="ECO:0000313" key="3">
    <source>
        <dbReference type="Proteomes" id="UP001241747"/>
    </source>
</evidence>
<gene>
    <name evidence="2" type="ORF">QOZ94_000401</name>
</gene>
<evidence type="ECO:0008006" key="4">
    <source>
        <dbReference type="Google" id="ProtNLM"/>
    </source>
</evidence>
<reference evidence="2 3" key="1">
    <citation type="submission" date="2023-07" db="EMBL/GenBank/DDBJ databases">
        <title>Genomic Encyclopedia of Type Strains, Phase IV (KMG-IV): sequencing the most valuable type-strain genomes for metagenomic binning, comparative biology and taxonomic classification.</title>
        <authorList>
            <person name="Goeker M."/>
        </authorList>
    </citation>
    <scope>NUCLEOTIDE SEQUENCE [LARGE SCALE GENOMIC DNA]</scope>
    <source>
        <strain evidence="2 3">DSM 3770</strain>
    </source>
</reference>
<dbReference type="Proteomes" id="UP001241747">
    <property type="component" value="Unassembled WGS sequence"/>
</dbReference>
<comment type="caution">
    <text evidence="2">The sequence shown here is derived from an EMBL/GenBank/DDBJ whole genome shotgun (WGS) entry which is preliminary data.</text>
</comment>
<proteinExistence type="predicted"/>
<protein>
    <recommendedName>
        <fullName evidence="4">Secreted protein</fullName>
    </recommendedName>
</protein>
<keyword evidence="3" id="KW-1185">Reference proteome</keyword>
<accession>A0ABU0L902</accession>
<dbReference type="RefSeq" id="WP_237346155.1">
    <property type="nucleotide sequence ID" value="NZ_JABWGX010000016.1"/>
</dbReference>
<dbReference type="EMBL" id="JAUSVY010000001">
    <property type="protein sequence ID" value="MDQ0503631.1"/>
    <property type="molecule type" value="Genomic_DNA"/>
</dbReference>
<evidence type="ECO:0000313" key="2">
    <source>
        <dbReference type="EMBL" id="MDQ0503631.1"/>
    </source>
</evidence>
<sequence length="114" mass="11176">MAYALVVQLVLAGGAVARAAGPDGDGVFSSLLCRSSVGAGRGDAPASGDVPACCQFGCCILNVMAPAPPAGVFAAPARALVRASRRVSGGAAAFSGWRRMAHRARAPPAAVGAI</sequence>